<gene>
    <name evidence="2" type="ORF">VNI00_018315</name>
</gene>
<keyword evidence="3" id="KW-1185">Reference proteome</keyword>
<dbReference type="AlphaFoldDB" id="A0AAW0B0E9"/>
<name>A0AAW0B0E9_9AGAR</name>
<feature type="compositionally biased region" description="Polar residues" evidence="1">
    <location>
        <begin position="1"/>
        <end position="12"/>
    </location>
</feature>
<accession>A0AAW0B0E9</accession>
<dbReference type="Proteomes" id="UP001383192">
    <property type="component" value="Unassembled WGS sequence"/>
</dbReference>
<evidence type="ECO:0000256" key="1">
    <source>
        <dbReference type="SAM" id="MobiDB-lite"/>
    </source>
</evidence>
<sequence length="501" mass="56459">MASADSQPGSSNAKKRKRGAGTPPPTGGDDSPQASTSKRMQAPPPKAKKRRTRRNRYKVSRKNVPESELGTKATVEIIVRALWTSYGQDEIPPKPTPEMFAAFEQTFQSDASEDLFVGVGTSFTAFAQSIRTHIANARKESATSPSRILKNIAKIEDTSIEAILGSIGSFGLQSFCPDVLGDAYSPYNIAHRSVALSAIRAVIIAKGCRHLGPNPTHANDNATLVKYYDNFIFCHMHKNVVQDEKEKDSVRKAITLKDVYRHRSSLRETRDKYLREHSFHQRTRRLLLEPACCSDDEPTELPDKTVVYKVKKVAGRSENVTNFFKWIDEQIKEEKKGLRVGRNIQNRNRQRDAEPAESAIPGYPKDVSLDWFDPGAFNKMTPLLRFGYQKNAYNFGAAIPSDFDELVKNQEKFRKMKKKDWDAGYGKPILQAYKFPTKEELNKMMIADPGYASSDEDESDMEMGEVREDGEDGAQSEREEYLETLEKLTQIQKGKGKKKAT</sequence>
<organism evidence="2 3">
    <name type="scientific">Paramarasmius palmivorus</name>
    <dbReference type="NCBI Taxonomy" id="297713"/>
    <lineage>
        <taxon>Eukaryota</taxon>
        <taxon>Fungi</taxon>
        <taxon>Dikarya</taxon>
        <taxon>Basidiomycota</taxon>
        <taxon>Agaricomycotina</taxon>
        <taxon>Agaricomycetes</taxon>
        <taxon>Agaricomycetidae</taxon>
        <taxon>Agaricales</taxon>
        <taxon>Marasmiineae</taxon>
        <taxon>Marasmiaceae</taxon>
        <taxon>Paramarasmius</taxon>
    </lineage>
</organism>
<feature type="region of interest" description="Disordered" evidence="1">
    <location>
        <begin position="1"/>
        <end position="66"/>
    </location>
</feature>
<dbReference type="EMBL" id="JAYKXP010000224">
    <property type="protein sequence ID" value="KAK7018688.1"/>
    <property type="molecule type" value="Genomic_DNA"/>
</dbReference>
<reference evidence="2 3" key="1">
    <citation type="submission" date="2024-01" db="EMBL/GenBank/DDBJ databases">
        <title>A draft genome for a cacao thread blight-causing isolate of Paramarasmius palmivorus.</title>
        <authorList>
            <person name="Baruah I.K."/>
            <person name="Bukari Y."/>
            <person name="Amoako-Attah I."/>
            <person name="Meinhardt L.W."/>
            <person name="Bailey B.A."/>
            <person name="Cohen S.P."/>
        </authorList>
    </citation>
    <scope>NUCLEOTIDE SEQUENCE [LARGE SCALE GENOMIC DNA]</scope>
    <source>
        <strain evidence="2 3">GH-12</strain>
    </source>
</reference>
<evidence type="ECO:0000313" key="3">
    <source>
        <dbReference type="Proteomes" id="UP001383192"/>
    </source>
</evidence>
<feature type="compositionally biased region" description="Basic residues" evidence="1">
    <location>
        <begin position="46"/>
        <end position="61"/>
    </location>
</feature>
<evidence type="ECO:0000313" key="2">
    <source>
        <dbReference type="EMBL" id="KAK7018688.1"/>
    </source>
</evidence>
<feature type="region of interest" description="Disordered" evidence="1">
    <location>
        <begin position="449"/>
        <end position="482"/>
    </location>
</feature>
<proteinExistence type="predicted"/>
<feature type="compositionally biased region" description="Acidic residues" evidence="1">
    <location>
        <begin position="454"/>
        <end position="474"/>
    </location>
</feature>
<protein>
    <submittedName>
        <fullName evidence="2">Uncharacterized protein</fullName>
    </submittedName>
</protein>
<comment type="caution">
    <text evidence="2">The sequence shown here is derived from an EMBL/GenBank/DDBJ whole genome shotgun (WGS) entry which is preliminary data.</text>
</comment>